<evidence type="ECO:0000256" key="1">
    <source>
        <dbReference type="SAM" id="MobiDB-lite"/>
    </source>
</evidence>
<organism evidence="2 3">
    <name type="scientific">Volvox africanus</name>
    <dbReference type="NCBI Taxonomy" id="51714"/>
    <lineage>
        <taxon>Eukaryota</taxon>
        <taxon>Viridiplantae</taxon>
        <taxon>Chlorophyta</taxon>
        <taxon>core chlorophytes</taxon>
        <taxon>Chlorophyceae</taxon>
        <taxon>CS clade</taxon>
        <taxon>Chlamydomonadales</taxon>
        <taxon>Volvocaceae</taxon>
        <taxon>Volvox</taxon>
    </lineage>
</organism>
<feature type="region of interest" description="Disordered" evidence="1">
    <location>
        <begin position="131"/>
        <end position="184"/>
    </location>
</feature>
<keyword evidence="3" id="KW-1185">Reference proteome</keyword>
<dbReference type="EMBL" id="BSDZ01000017">
    <property type="protein sequence ID" value="GLI64021.1"/>
    <property type="molecule type" value="Genomic_DNA"/>
</dbReference>
<comment type="caution">
    <text evidence="2">The sequence shown here is derived from an EMBL/GenBank/DDBJ whole genome shotgun (WGS) entry which is preliminary data.</text>
</comment>
<accession>A0ABQ5S2E2</accession>
<evidence type="ECO:0000313" key="3">
    <source>
        <dbReference type="Proteomes" id="UP001165090"/>
    </source>
</evidence>
<reference evidence="2 3" key="1">
    <citation type="journal article" date="2023" name="IScience">
        <title>Expanded male sex-determining region conserved during the evolution of homothallism in the green alga Volvox.</title>
        <authorList>
            <person name="Yamamoto K."/>
            <person name="Matsuzaki R."/>
            <person name="Mahakham W."/>
            <person name="Heman W."/>
            <person name="Sekimoto H."/>
            <person name="Kawachi M."/>
            <person name="Minakuchi Y."/>
            <person name="Toyoda A."/>
            <person name="Nozaki H."/>
        </authorList>
    </citation>
    <scope>NUCLEOTIDE SEQUENCE [LARGE SCALE GENOMIC DNA]</scope>
    <source>
        <strain evidence="2 3">NIES-4468</strain>
    </source>
</reference>
<sequence>QALEAPPEAAAEPATTATEPPPPPSPTPSAQRHLQRSGAAVRVAPPAEWVPILLLSEANAMLLGGEMWSRRRQLLQAAQAAVTWAGPPLAEWGEAFLRASRTAFLGSNANTGGEGGGCGAGDEALTTTAAAEGGISTGTLPTEASGGGGERAGSPGGGDADTPGEVPKVAETPGDPAAPANASAAAEPLELGELLQLLMAVLTLDLEPGASWLAAAESASLPLLRSCQAEEAVALALALQRLGHQPRREWAAALLEATRATPSVRNSLSSISVAALLVCLADLRIRPADAWMDDALVALYGREVELPGALRARLLSAFAVLEVQPSSKWLAPLVNGFWSDLEELLSSNDVTPLVDGLDAVSALDMPVKQSQLTMLLGLLARRLGLGGGTAGVGGRDADADAGAVNSAASATAADVARVLICLARMRRATPSRSNRNTLDALFTAVAERLPVSGPLTPQLLDSWDKLVPV</sequence>
<proteinExistence type="predicted"/>
<feature type="compositionally biased region" description="Low complexity" evidence="1">
    <location>
        <begin position="1"/>
        <end position="18"/>
    </location>
</feature>
<feature type="region of interest" description="Disordered" evidence="1">
    <location>
        <begin position="1"/>
        <end position="39"/>
    </location>
</feature>
<feature type="compositionally biased region" description="Gly residues" evidence="1">
    <location>
        <begin position="145"/>
        <end position="159"/>
    </location>
</feature>
<name>A0ABQ5S2E2_9CHLO</name>
<evidence type="ECO:0000313" key="2">
    <source>
        <dbReference type="EMBL" id="GLI64021.1"/>
    </source>
</evidence>
<feature type="non-terminal residue" evidence="2">
    <location>
        <position position="1"/>
    </location>
</feature>
<dbReference type="Proteomes" id="UP001165090">
    <property type="component" value="Unassembled WGS sequence"/>
</dbReference>
<protein>
    <submittedName>
        <fullName evidence="2">Uncharacterized protein</fullName>
    </submittedName>
</protein>
<gene>
    <name evidence="2" type="ORF">VaNZ11_007182</name>
</gene>